<evidence type="ECO:0000256" key="1">
    <source>
        <dbReference type="SAM" id="Phobius"/>
    </source>
</evidence>
<name>E6SWA3_BACT6</name>
<feature type="transmembrane region" description="Helical" evidence="1">
    <location>
        <begin position="40"/>
        <end position="60"/>
    </location>
</feature>
<keyword evidence="1" id="KW-1133">Transmembrane helix</keyword>
<protein>
    <recommendedName>
        <fullName evidence="4">Transmembrane protein</fullName>
    </recommendedName>
</protein>
<keyword evidence="1" id="KW-0472">Membrane</keyword>
<keyword evidence="3" id="KW-1185">Reference proteome</keyword>
<evidence type="ECO:0008006" key="4">
    <source>
        <dbReference type="Google" id="ProtNLM"/>
    </source>
</evidence>
<dbReference type="AlphaFoldDB" id="E6SWA3"/>
<dbReference type="EMBL" id="CP002352">
    <property type="protein sequence ID" value="ADV43578.1"/>
    <property type="molecule type" value="Genomic_DNA"/>
</dbReference>
<dbReference type="Proteomes" id="UP000008630">
    <property type="component" value="Chromosome"/>
</dbReference>
<dbReference type="RefSeq" id="WP_013547172.1">
    <property type="nucleotide sequence ID" value="NC_014933.1"/>
</dbReference>
<feature type="transmembrane region" description="Helical" evidence="1">
    <location>
        <begin position="66"/>
        <end position="84"/>
    </location>
</feature>
<reference key="1">
    <citation type="submission" date="2010-11" db="EMBL/GenBank/DDBJ databases">
        <title>The complete genome of Bacteroides helcogenes P 36-108.</title>
        <authorList>
            <consortium name="US DOE Joint Genome Institute (JGI-PGF)"/>
            <person name="Lucas S."/>
            <person name="Copeland A."/>
            <person name="Lapidus A."/>
            <person name="Bruce D."/>
            <person name="Goodwin L."/>
            <person name="Pitluck S."/>
            <person name="Kyrpides N."/>
            <person name="Mavromatis K."/>
            <person name="Ivanova N."/>
            <person name="Zeytun A."/>
            <person name="Brettin T."/>
            <person name="Detter J.C."/>
            <person name="Tapia R."/>
            <person name="Han C."/>
            <person name="Land M."/>
            <person name="Hauser L."/>
            <person name="Markowitz V."/>
            <person name="Cheng J.-F."/>
            <person name="Hugenholtz P."/>
            <person name="Woyke T."/>
            <person name="Wu D."/>
            <person name="Gronow S."/>
            <person name="Wellnitz S."/>
            <person name="Brambilla E."/>
            <person name="Klenk H.-P."/>
            <person name="Eisen J.A."/>
        </authorList>
    </citation>
    <scope>NUCLEOTIDE SEQUENCE</scope>
    <source>
        <strain>P 36-108</strain>
    </source>
</reference>
<dbReference type="PATRIC" id="fig|693979.3.peg.1665"/>
<accession>E6SWA3</accession>
<feature type="transmembrane region" description="Helical" evidence="1">
    <location>
        <begin position="122"/>
        <end position="139"/>
    </location>
</feature>
<sequence length="197" mass="23429">MESDFDIKELWKKQVVPPADRAELLKQIRRFRKNGFKKSVFLHLILLLTIVFMIFIWIYFNPDLLSTKIGIIIGILPMCIVVMFNRKMISLYKALDQKQTNRDYLNNLLVLKEKESFMQTKVMGLYVILLSVGIVLYMYEYTLGWTLAFRVMAYSVLFLWVAVNWFVLRPVMSERSRRKLDALIKQVERIKSQMEES</sequence>
<organism evidence="2 3">
    <name type="scientific">Bacteroides helcogenes (strain ATCC 35417 / DSM 20613 / JCM 6297 / CCUG 15421 / P 36-108)</name>
    <dbReference type="NCBI Taxonomy" id="693979"/>
    <lineage>
        <taxon>Bacteria</taxon>
        <taxon>Pseudomonadati</taxon>
        <taxon>Bacteroidota</taxon>
        <taxon>Bacteroidia</taxon>
        <taxon>Bacteroidales</taxon>
        <taxon>Bacteroidaceae</taxon>
        <taxon>Bacteroides</taxon>
    </lineage>
</organism>
<evidence type="ECO:0000313" key="3">
    <source>
        <dbReference type="Proteomes" id="UP000008630"/>
    </source>
</evidence>
<keyword evidence="1" id="KW-0812">Transmembrane</keyword>
<gene>
    <name evidence="2" type="ordered locus">Bache_1573</name>
</gene>
<reference evidence="2 3" key="2">
    <citation type="journal article" date="2011" name="Stand. Genomic Sci.">
        <title>Complete genome sequence of Bacteroides helcogenes type strain (P 36-108).</title>
        <authorList>
            <person name="Pati A."/>
            <person name="Gronow S."/>
            <person name="Zeytun A."/>
            <person name="Lapidus A."/>
            <person name="Nolan M."/>
            <person name="Hammon N."/>
            <person name="Deshpande S."/>
            <person name="Cheng J.F."/>
            <person name="Tapia R."/>
            <person name="Han C."/>
            <person name="Goodwin L."/>
            <person name="Pitluck S."/>
            <person name="Liolios K."/>
            <person name="Pagani I."/>
            <person name="Ivanova N."/>
            <person name="Mavromatis K."/>
            <person name="Chen A."/>
            <person name="Palaniappan K."/>
            <person name="Land M."/>
            <person name="Hauser L."/>
            <person name="Chang Y.J."/>
            <person name="Jeffries C.D."/>
            <person name="Detter J.C."/>
            <person name="Brambilla E."/>
            <person name="Rohde M."/>
            <person name="Goker M."/>
            <person name="Woyke T."/>
            <person name="Bristow J."/>
            <person name="Eisen J.A."/>
            <person name="Markowitz V."/>
            <person name="Hugenholtz P."/>
            <person name="Kyrpides N.C."/>
            <person name="Klenk H.P."/>
            <person name="Lucas S."/>
        </authorList>
    </citation>
    <scope>NUCLEOTIDE SEQUENCE [LARGE SCALE GENOMIC DNA]</scope>
    <source>
        <strain evidence="3">ATCC 35417 / DSM 20613 / JCM 6297 / CCUG 15421 / P 36-108</strain>
    </source>
</reference>
<proteinExistence type="predicted"/>
<dbReference type="KEGG" id="bhl:Bache_1573"/>
<dbReference type="STRING" id="693979.Bache_1573"/>
<evidence type="ECO:0000313" key="2">
    <source>
        <dbReference type="EMBL" id="ADV43578.1"/>
    </source>
</evidence>
<feature type="transmembrane region" description="Helical" evidence="1">
    <location>
        <begin position="151"/>
        <end position="168"/>
    </location>
</feature>
<dbReference type="OrthoDB" id="795301at2"/>
<dbReference type="HOGENOM" id="CLU_1376373_0_0_10"/>
<dbReference type="eggNOG" id="ENOG502ZC0D">
    <property type="taxonomic scope" value="Bacteria"/>
</dbReference>